<dbReference type="KEGG" id="rtn:A6122_0508"/>
<evidence type="ECO:0000256" key="6">
    <source>
        <dbReference type="ARBA" id="ARBA00023125"/>
    </source>
</evidence>
<feature type="domain" description="Response regulatory" evidence="11">
    <location>
        <begin position="10"/>
        <end position="121"/>
    </location>
</feature>
<reference evidence="12 13" key="1">
    <citation type="submission" date="2016-05" db="EMBL/GenBank/DDBJ databases">
        <title>Complete genome sequence of Rathayibacter tritici NCPPB 1953.</title>
        <authorList>
            <person name="Park J."/>
            <person name="Lee H.-H."/>
            <person name="Lee S.-W."/>
            <person name="Seo Y.-S."/>
        </authorList>
    </citation>
    <scope>NUCLEOTIDE SEQUENCE [LARGE SCALE GENOMIC DNA]</scope>
    <source>
        <strain evidence="12 13">NCPPB 1953</strain>
    </source>
</reference>
<evidence type="ECO:0000256" key="8">
    <source>
        <dbReference type="ARBA" id="ARBA00023163"/>
    </source>
</evidence>
<dbReference type="InterPro" id="IPR036390">
    <property type="entry name" value="WH_DNA-bd_sf"/>
</dbReference>
<gene>
    <name evidence="12" type="ORF">A6122_0508</name>
</gene>
<dbReference type="GO" id="GO:0000156">
    <property type="term" value="F:phosphorelay response regulator activity"/>
    <property type="evidence" value="ECO:0007669"/>
    <property type="project" value="TreeGrafter"/>
</dbReference>
<dbReference type="InterPro" id="IPR036388">
    <property type="entry name" value="WH-like_DNA-bd_sf"/>
</dbReference>
<dbReference type="RefSeq" id="WP_068251287.1">
    <property type="nucleotide sequence ID" value="NZ_CP015515.1"/>
</dbReference>
<dbReference type="GO" id="GO:0003700">
    <property type="term" value="F:DNA-binding transcription factor activity"/>
    <property type="evidence" value="ECO:0007669"/>
    <property type="project" value="InterPro"/>
</dbReference>
<evidence type="ECO:0000256" key="10">
    <source>
        <dbReference type="PROSITE-ProRule" id="PRU00169"/>
    </source>
</evidence>
<evidence type="ECO:0000256" key="5">
    <source>
        <dbReference type="ARBA" id="ARBA00023015"/>
    </source>
</evidence>
<dbReference type="PATRIC" id="fig|33888.3.peg.574"/>
<evidence type="ECO:0000256" key="9">
    <source>
        <dbReference type="PIRNR" id="PIRNR006171"/>
    </source>
</evidence>
<dbReference type="Pfam" id="PF09339">
    <property type="entry name" value="HTH_IclR"/>
    <property type="match status" value="1"/>
</dbReference>
<evidence type="ECO:0000313" key="12">
    <source>
        <dbReference type="EMBL" id="AND15666.1"/>
    </source>
</evidence>
<dbReference type="EMBL" id="CP015515">
    <property type="protein sequence ID" value="AND15666.1"/>
    <property type="molecule type" value="Genomic_DNA"/>
</dbReference>
<dbReference type="Gene3D" id="3.40.50.2300">
    <property type="match status" value="1"/>
</dbReference>
<proteinExistence type="predicted"/>
<dbReference type="InterPro" id="IPR001789">
    <property type="entry name" value="Sig_transdc_resp-reg_receiver"/>
</dbReference>
<dbReference type="InterPro" id="IPR005471">
    <property type="entry name" value="Tscrpt_reg_IclR_N"/>
</dbReference>
<keyword evidence="8 9" id="KW-0804">Transcription</keyword>
<keyword evidence="4 9" id="KW-0902">Two-component regulatory system</keyword>
<evidence type="ECO:0000256" key="7">
    <source>
        <dbReference type="ARBA" id="ARBA00023159"/>
    </source>
</evidence>
<keyword evidence="13" id="KW-1185">Reference proteome</keyword>
<dbReference type="PANTHER" id="PTHR45526:SF1">
    <property type="entry name" value="TRANSCRIPTIONAL REGULATORY PROTEIN DCUR-RELATED"/>
    <property type="match status" value="1"/>
</dbReference>
<keyword evidence="2 9" id="KW-0963">Cytoplasm</keyword>
<evidence type="ECO:0000256" key="3">
    <source>
        <dbReference type="ARBA" id="ARBA00022553"/>
    </source>
</evidence>
<evidence type="ECO:0000256" key="1">
    <source>
        <dbReference type="ARBA" id="ARBA00004496"/>
    </source>
</evidence>
<sequence>MSADTAQERTVLVVDDDFRVAQLHADLVDARQGLTALAPVHTARAARAAVAEHAPDLLLLDVHLPDQSGIALLRELDTDAFVVSAASDGGTVRRALHAGALGYLIKPFEARLLGERLDAYVRFRNVLREDRAADQEAVERALRILHSGDASAAQPSRSATEQLVLARLAESGAELSALDVAERAGISRATAQRYLSGLAGRGLVEMTLSYGTTGRPEHRYRAR</sequence>
<dbReference type="Proteomes" id="UP000077071">
    <property type="component" value="Chromosome"/>
</dbReference>
<dbReference type="AlphaFoldDB" id="A0A160KQ75"/>
<dbReference type="SUPFAM" id="SSF52172">
    <property type="entry name" value="CheY-like"/>
    <property type="match status" value="1"/>
</dbReference>
<organism evidence="12 13">
    <name type="scientific">Rathayibacter tritici</name>
    <dbReference type="NCBI Taxonomy" id="33888"/>
    <lineage>
        <taxon>Bacteria</taxon>
        <taxon>Bacillati</taxon>
        <taxon>Actinomycetota</taxon>
        <taxon>Actinomycetes</taxon>
        <taxon>Micrococcales</taxon>
        <taxon>Microbacteriaceae</taxon>
        <taxon>Rathayibacter</taxon>
    </lineage>
</organism>
<keyword evidence="3 10" id="KW-0597">Phosphoprotein</keyword>
<dbReference type="STRING" id="33888.A6122_0508"/>
<evidence type="ECO:0000256" key="2">
    <source>
        <dbReference type="ARBA" id="ARBA00022490"/>
    </source>
</evidence>
<dbReference type="Gene3D" id="1.10.10.10">
    <property type="entry name" value="Winged helix-like DNA-binding domain superfamily/Winged helix DNA-binding domain"/>
    <property type="match status" value="1"/>
</dbReference>
<dbReference type="InterPro" id="IPR024187">
    <property type="entry name" value="Sig_transdc_resp-reg_cit/mal"/>
</dbReference>
<comment type="subcellular location">
    <subcellularLocation>
        <location evidence="1 9">Cytoplasm</location>
    </subcellularLocation>
</comment>
<feature type="modified residue" description="4-aspartylphosphate" evidence="10">
    <location>
        <position position="61"/>
    </location>
</feature>
<dbReference type="PANTHER" id="PTHR45526">
    <property type="entry name" value="TRANSCRIPTIONAL REGULATORY PROTEIN DPIA"/>
    <property type="match status" value="1"/>
</dbReference>
<evidence type="ECO:0000313" key="13">
    <source>
        <dbReference type="Proteomes" id="UP000077071"/>
    </source>
</evidence>
<dbReference type="InterPro" id="IPR011006">
    <property type="entry name" value="CheY-like_superfamily"/>
</dbReference>
<accession>A0A160KQ75</accession>
<evidence type="ECO:0000259" key="11">
    <source>
        <dbReference type="PROSITE" id="PS50110"/>
    </source>
</evidence>
<name>A0A160KQ75_9MICO</name>
<dbReference type="SUPFAM" id="SSF46785">
    <property type="entry name" value="Winged helix' DNA-binding domain"/>
    <property type="match status" value="1"/>
</dbReference>
<keyword evidence="7 9" id="KW-0010">Activator</keyword>
<dbReference type="PIRSF" id="PIRSF006171">
    <property type="entry name" value="RR_citrat_malat"/>
    <property type="match status" value="1"/>
</dbReference>
<dbReference type="SMART" id="SM00448">
    <property type="entry name" value="REC"/>
    <property type="match status" value="1"/>
</dbReference>
<keyword evidence="6 9" id="KW-0238">DNA-binding</keyword>
<dbReference type="OrthoDB" id="7187989at2"/>
<keyword evidence="5 9" id="KW-0805">Transcription regulation</keyword>
<dbReference type="GO" id="GO:0003677">
    <property type="term" value="F:DNA binding"/>
    <property type="evidence" value="ECO:0007669"/>
    <property type="project" value="UniProtKB-KW"/>
</dbReference>
<protein>
    <recommendedName>
        <fullName evidence="9">Transcriptional regulatory protein</fullName>
    </recommendedName>
</protein>
<evidence type="ECO:0000256" key="4">
    <source>
        <dbReference type="ARBA" id="ARBA00023012"/>
    </source>
</evidence>
<dbReference type="PROSITE" id="PS50110">
    <property type="entry name" value="RESPONSE_REGULATORY"/>
    <property type="match status" value="1"/>
</dbReference>
<dbReference type="InterPro" id="IPR051271">
    <property type="entry name" value="2C-system_Tx_regulators"/>
</dbReference>
<dbReference type="GO" id="GO:0005737">
    <property type="term" value="C:cytoplasm"/>
    <property type="evidence" value="ECO:0007669"/>
    <property type="project" value="UniProtKB-SubCell"/>
</dbReference>
<dbReference type="Pfam" id="PF00072">
    <property type="entry name" value="Response_reg"/>
    <property type="match status" value="1"/>
</dbReference>